<dbReference type="AlphaFoldDB" id="A0A2G5B6C8"/>
<evidence type="ECO:0000313" key="1">
    <source>
        <dbReference type="EMBL" id="PIA14551.1"/>
    </source>
</evidence>
<accession>A0A2G5B6C8</accession>
<keyword evidence="2" id="KW-1185">Reference proteome</keyword>
<evidence type="ECO:0000313" key="2">
    <source>
        <dbReference type="Proteomes" id="UP000242474"/>
    </source>
</evidence>
<feature type="non-terminal residue" evidence="1">
    <location>
        <position position="1"/>
    </location>
</feature>
<organism evidence="1 2">
    <name type="scientific">Coemansia reversa (strain ATCC 12441 / NRRL 1564)</name>
    <dbReference type="NCBI Taxonomy" id="763665"/>
    <lineage>
        <taxon>Eukaryota</taxon>
        <taxon>Fungi</taxon>
        <taxon>Fungi incertae sedis</taxon>
        <taxon>Zoopagomycota</taxon>
        <taxon>Kickxellomycotina</taxon>
        <taxon>Kickxellomycetes</taxon>
        <taxon>Kickxellales</taxon>
        <taxon>Kickxellaceae</taxon>
        <taxon>Coemansia</taxon>
    </lineage>
</organism>
<protein>
    <submittedName>
        <fullName evidence="1">Uncharacterized protein</fullName>
    </submittedName>
</protein>
<dbReference type="EMBL" id="KZ303516">
    <property type="protein sequence ID" value="PIA14551.1"/>
    <property type="molecule type" value="Genomic_DNA"/>
</dbReference>
<dbReference type="Proteomes" id="UP000242474">
    <property type="component" value="Unassembled WGS sequence"/>
</dbReference>
<reference evidence="1 2" key="1">
    <citation type="journal article" date="2015" name="Genome Biol. Evol.">
        <title>Phylogenomic analyses indicate that early fungi evolved digesting cell walls of algal ancestors of land plants.</title>
        <authorList>
            <person name="Chang Y."/>
            <person name="Wang S."/>
            <person name="Sekimoto S."/>
            <person name="Aerts A.L."/>
            <person name="Choi C."/>
            <person name="Clum A."/>
            <person name="LaButti K.M."/>
            <person name="Lindquist E.A."/>
            <person name="Yee Ngan C."/>
            <person name="Ohm R.A."/>
            <person name="Salamov A.A."/>
            <person name="Grigoriev I.V."/>
            <person name="Spatafora J.W."/>
            <person name="Berbee M.L."/>
        </authorList>
    </citation>
    <scope>NUCLEOTIDE SEQUENCE [LARGE SCALE GENOMIC DNA]</scope>
    <source>
        <strain evidence="1 2">NRRL 1564</strain>
    </source>
</reference>
<name>A0A2G5B6C8_COERN</name>
<gene>
    <name evidence="1" type="ORF">COEREDRAFT_82680</name>
</gene>
<proteinExistence type="predicted"/>
<sequence length="61" mass="6409">FSLRLNGSTLSFPLCAFSPAAEQMQQTPPCCISFLFGCNGVGTALHQCMAVIDNSNVVAVT</sequence>